<keyword evidence="1" id="KW-0805">Transcription regulation</keyword>
<dbReference type="InterPro" id="IPR009057">
    <property type="entry name" value="Homeodomain-like_sf"/>
</dbReference>
<keyword evidence="7" id="KW-1185">Reference proteome</keyword>
<sequence>MRSEKSPDGQRTFVDAARRAQLVRCTVEAIAEVGMRKASLAEIARRAGITKGAIFYHFANREELVNEVLVTLLTEGARYMGERIAEQADPAAELRAYLESNIDYIATHRAEVAALVAIAMNHTDERGGAREVDASVYGESLRPLEDILRRGQEQGLFCAFDTRTTAMTIRAAIDAIGPQLSAIPDLDLDRYTTELVALFDRATKRVPA</sequence>
<evidence type="ECO:0000256" key="3">
    <source>
        <dbReference type="ARBA" id="ARBA00023163"/>
    </source>
</evidence>
<comment type="caution">
    <text evidence="6">The sequence shown here is derived from an EMBL/GenBank/DDBJ whole genome shotgun (WGS) entry which is preliminary data.</text>
</comment>
<dbReference type="GO" id="GO:0003700">
    <property type="term" value="F:DNA-binding transcription factor activity"/>
    <property type="evidence" value="ECO:0007669"/>
    <property type="project" value="TreeGrafter"/>
</dbReference>
<dbReference type="AlphaFoldDB" id="A0A1Q9LDH1"/>
<dbReference type="Proteomes" id="UP000186040">
    <property type="component" value="Unassembled WGS sequence"/>
</dbReference>
<gene>
    <name evidence="6" type="ORF">BJP25_03495</name>
</gene>
<dbReference type="SUPFAM" id="SSF46689">
    <property type="entry name" value="Homeodomain-like"/>
    <property type="match status" value="1"/>
</dbReference>
<dbReference type="Gene3D" id="1.10.357.10">
    <property type="entry name" value="Tetracycline Repressor, domain 2"/>
    <property type="match status" value="1"/>
</dbReference>
<dbReference type="SUPFAM" id="SSF48498">
    <property type="entry name" value="Tetracyclin repressor-like, C-terminal domain"/>
    <property type="match status" value="1"/>
</dbReference>
<organism evidence="6 7">
    <name type="scientific">Actinokineospora bangkokensis</name>
    <dbReference type="NCBI Taxonomy" id="1193682"/>
    <lineage>
        <taxon>Bacteria</taxon>
        <taxon>Bacillati</taxon>
        <taxon>Actinomycetota</taxon>
        <taxon>Actinomycetes</taxon>
        <taxon>Pseudonocardiales</taxon>
        <taxon>Pseudonocardiaceae</taxon>
        <taxon>Actinokineospora</taxon>
    </lineage>
</organism>
<evidence type="ECO:0000313" key="6">
    <source>
        <dbReference type="EMBL" id="OLR90054.1"/>
    </source>
</evidence>
<dbReference type="InterPro" id="IPR050109">
    <property type="entry name" value="HTH-type_TetR-like_transc_reg"/>
</dbReference>
<dbReference type="PANTHER" id="PTHR30055:SF234">
    <property type="entry name" value="HTH-TYPE TRANSCRIPTIONAL REGULATOR BETI"/>
    <property type="match status" value="1"/>
</dbReference>
<evidence type="ECO:0000313" key="7">
    <source>
        <dbReference type="Proteomes" id="UP000186040"/>
    </source>
</evidence>
<keyword evidence="3" id="KW-0804">Transcription</keyword>
<dbReference type="PRINTS" id="PR00455">
    <property type="entry name" value="HTHTETR"/>
</dbReference>
<dbReference type="RefSeq" id="WP_075978262.1">
    <property type="nucleotide sequence ID" value="NZ_MKQR01000028.1"/>
</dbReference>
<dbReference type="EMBL" id="MKQR01000028">
    <property type="protein sequence ID" value="OLR90054.1"/>
    <property type="molecule type" value="Genomic_DNA"/>
</dbReference>
<evidence type="ECO:0000256" key="4">
    <source>
        <dbReference type="PROSITE-ProRule" id="PRU00335"/>
    </source>
</evidence>
<keyword evidence="2 4" id="KW-0238">DNA-binding</keyword>
<evidence type="ECO:0000259" key="5">
    <source>
        <dbReference type="PROSITE" id="PS50977"/>
    </source>
</evidence>
<accession>A0A1Q9LDH1</accession>
<reference evidence="6 7" key="1">
    <citation type="submission" date="2016-10" db="EMBL/GenBank/DDBJ databases">
        <title>The Draft Genome Sequence of Actinokineospora bangkokensis 44EHWT reveals the biosynthetic pathway of antifungal compounds Thailandins with unusual extender unit butylmalonyl-CoA.</title>
        <authorList>
            <person name="Greule A."/>
            <person name="Intra B."/>
            <person name="Flemming S."/>
            <person name="Rommel M.G."/>
            <person name="Panbangred W."/>
            <person name="Bechthold A."/>
        </authorList>
    </citation>
    <scope>NUCLEOTIDE SEQUENCE [LARGE SCALE GENOMIC DNA]</scope>
    <source>
        <strain evidence="6 7">44EHW</strain>
    </source>
</reference>
<dbReference type="PROSITE" id="PS50977">
    <property type="entry name" value="HTH_TETR_2"/>
    <property type="match status" value="1"/>
</dbReference>
<name>A0A1Q9LDH1_9PSEU</name>
<dbReference type="InterPro" id="IPR036271">
    <property type="entry name" value="Tet_transcr_reg_TetR-rel_C_sf"/>
</dbReference>
<dbReference type="Gene3D" id="1.10.10.60">
    <property type="entry name" value="Homeodomain-like"/>
    <property type="match status" value="1"/>
</dbReference>
<feature type="domain" description="HTH tetR-type" evidence="5">
    <location>
        <begin position="16"/>
        <end position="76"/>
    </location>
</feature>
<dbReference type="OrthoDB" id="9806334at2"/>
<evidence type="ECO:0000256" key="1">
    <source>
        <dbReference type="ARBA" id="ARBA00023015"/>
    </source>
</evidence>
<dbReference type="STRING" id="1193682.BJP25_03495"/>
<dbReference type="GO" id="GO:0000976">
    <property type="term" value="F:transcription cis-regulatory region binding"/>
    <property type="evidence" value="ECO:0007669"/>
    <property type="project" value="TreeGrafter"/>
</dbReference>
<proteinExistence type="predicted"/>
<dbReference type="InterPro" id="IPR001647">
    <property type="entry name" value="HTH_TetR"/>
</dbReference>
<protein>
    <recommendedName>
        <fullName evidence="5">HTH tetR-type domain-containing protein</fullName>
    </recommendedName>
</protein>
<dbReference type="PANTHER" id="PTHR30055">
    <property type="entry name" value="HTH-TYPE TRANSCRIPTIONAL REGULATOR RUTR"/>
    <property type="match status" value="1"/>
</dbReference>
<feature type="DNA-binding region" description="H-T-H motif" evidence="4">
    <location>
        <begin position="39"/>
        <end position="58"/>
    </location>
</feature>
<dbReference type="Pfam" id="PF00440">
    <property type="entry name" value="TetR_N"/>
    <property type="match status" value="1"/>
</dbReference>
<evidence type="ECO:0000256" key="2">
    <source>
        <dbReference type="ARBA" id="ARBA00023125"/>
    </source>
</evidence>